<dbReference type="InterPro" id="IPR052016">
    <property type="entry name" value="Bact_Sigma-Reg"/>
</dbReference>
<keyword evidence="2" id="KW-0472">Membrane</keyword>
<evidence type="ECO:0000313" key="5">
    <source>
        <dbReference type="Proteomes" id="UP000252355"/>
    </source>
</evidence>
<proteinExistence type="predicted"/>
<dbReference type="Proteomes" id="UP000252355">
    <property type="component" value="Unassembled WGS sequence"/>
</dbReference>
<feature type="transmembrane region" description="Helical" evidence="2">
    <location>
        <begin position="95"/>
        <end position="114"/>
    </location>
</feature>
<dbReference type="EMBL" id="QOQW01000001">
    <property type="protein sequence ID" value="RCK81713.1"/>
    <property type="molecule type" value="Genomic_DNA"/>
</dbReference>
<dbReference type="SMART" id="SM00331">
    <property type="entry name" value="PP2C_SIG"/>
    <property type="match status" value="1"/>
</dbReference>
<evidence type="ECO:0000256" key="2">
    <source>
        <dbReference type="SAM" id="Phobius"/>
    </source>
</evidence>
<accession>A0A367ZU92</accession>
<protein>
    <submittedName>
        <fullName evidence="4">Serine phosphatase RsbU, regulator of sigma subunit</fullName>
    </submittedName>
</protein>
<feature type="transmembrane region" description="Helical" evidence="2">
    <location>
        <begin position="230"/>
        <end position="251"/>
    </location>
</feature>
<dbReference type="GO" id="GO:0016791">
    <property type="term" value="F:phosphatase activity"/>
    <property type="evidence" value="ECO:0007669"/>
    <property type="project" value="TreeGrafter"/>
</dbReference>
<feature type="domain" description="PPM-type phosphatase" evidence="3">
    <location>
        <begin position="485"/>
        <end position="686"/>
    </location>
</feature>
<dbReference type="Pfam" id="PF07228">
    <property type="entry name" value="SpoIIE"/>
    <property type="match status" value="1"/>
</dbReference>
<dbReference type="InterPro" id="IPR029016">
    <property type="entry name" value="GAF-like_dom_sf"/>
</dbReference>
<dbReference type="InterPro" id="IPR001932">
    <property type="entry name" value="PPM-type_phosphatase-like_dom"/>
</dbReference>
<reference evidence="4 5" key="1">
    <citation type="submission" date="2018-05" db="EMBL/GenBank/DDBJ databases">
        <title>A metagenomic window into the 2 km-deep terrestrial subsurface aquifer revealed taxonomically and functionally diverse microbial community comprising novel uncultured bacterial lineages.</title>
        <authorList>
            <person name="Kadnikov V.V."/>
            <person name="Mardanov A.V."/>
            <person name="Beletsky A.V."/>
            <person name="Banks D."/>
            <person name="Pimenov N.V."/>
            <person name="Frank Y.A."/>
            <person name="Karnachuk O.V."/>
            <person name="Ravin N.V."/>
        </authorList>
    </citation>
    <scope>NUCLEOTIDE SEQUENCE [LARGE SCALE GENOMIC DNA]</scope>
    <source>
        <strain evidence="4">BY5</strain>
    </source>
</reference>
<feature type="transmembrane region" description="Helical" evidence="2">
    <location>
        <begin position="35"/>
        <end position="54"/>
    </location>
</feature>
<feature type="transmembrane region" description="Helical" evidence="2">
    <location>
        <begin position="202"/>
        <end position="223"/>
    </location>
</feature>
<feature type="transmembrane region" description="Helical" evidence="2">
    <location>
        <begin position="171"/>
        <end position="196"/>
    </location>
</feature>
<organism evidence="4 5">
    <name type="scientific">Candidatus Ozemobacter sibiricus</name>
    <dbReference type="NCBI Taxonomy" id="2268124"/>
    <lineage>
        <taxon>Bacteria</taxon>
        <taxon>Candidatus Ozemobacteria</taxon>
        <taxon>Candidatus Ozemobacterales</taxon>
        <taxon>Candidatus Ozemobacteraceae</taxon>
        <taxon>Candidatus Ozemobacter</taxon>
    </lineage>
</organism>
<feature type="transmembrane region" description="Helical" evidence="2">
    <location>
        <begin position="60"/>
        <end position="83"/>
    </location>
</feature>
<name>A0A367ZU92_9BACT</name>
<evidence type="ECO:0000256" key="1">
    <source>
        <dbReference type="ARBA" id="ARBA00022801"/>
    </source>
</evidence>
<dbReference type="Gene3D" id="3.60.40.10">
    <property type="entry name" value="PPM-type phosphatase domain"/>
    <property type="match status" value="1"/>
</dbReference>
<keyword evidence="2" id="KW-0812">Transmembrane</keyword>
<keyword evidence="2" id="KW-1133">Transmembrane helix</keyword>
<dbReference type="PANTHER" id="PTHR43156:SF2">
    <property type="entry name" value="STAGE II SPORULATION PROTEIN E"/>
    <property type="match status" value="1"/>
</dbReference>
<dbReference type="AlphaFoldDB" id="A0A367ZU92"/>
<dbReference type="PANTHER" id="PTHR43156">
    <property type="entry name" value="STAGE II SPORULATION PROTEIN E-RELATED"/>
    <property type="match status" value="1"/>
</dbReference>
<dbReference type="Gene3D" id="3.30.450.40">
    <property type="match status" value="1"/>
</dbReference>
<comment type="caution">
    <text evidence="4">The sequence shown here is derived from an EMBL/GenBank/DDBJ whole genome shotgun (WGS) entry which is preliminary data.</text>
</comment>
<gene>
    <name evidence="4" type="ORF">OZSIB_0847</name>
</gene>
<keyword evidence="1" id="KW-0378">Hydrolase</keyword>
<feature type="transmembrane region" description="Helical" evidence="2">
    <location>
        <begin position="6"/>
        <end position="23"/>
    </location>
</feature>
<dbReference type="InterPro" id="IPR036457">
    <property type="entry name" value="PPM-type-like_dom_sf"/>
</dbReference>
<evidence type="ECO:0000259" key="3">
    <source>
        <dbReference type="SMART" id="SM00331"/>
    </source>
</evidence>
<sequence length="689" mass="75199">MGLPLLLCALSMGTQALLGLLVVARAPRQRVNQVFGLLLFLFFLWSAAEFLLIWRPFAPWLARLLFTPIILLPYVFAWFTAIFPQRWSEAPILKGGLTGLLLFAPTVLLLVLLWTDRLVATCEPIANGLLLSFGRFEFLAKGVVVGYLLLALHALSSVWHQVDSEFQMRRLRYTFAALALPGTAGPVFIALGRWYLAGYTAYTFGLFPTLGLAMSCLLAYAILRYQLMEIDLIFSIGLVYTLLSALLAGFLELMENTLQNILNVSETWSTILSTLVIAAVFSPLKDLIVGVVDRFFGKRSFDAAAVLRHLLQAMRQGSSPEEVLAALVREIAPVIDASMVVIRLRTGVTAKAGTAPEELPPLPEQWLPFDEIDAILEAAPTTPEFDATGFRAWRQAGFRLAFPLRRGETVEGGLFLGPKQGRLPYSTQEKTLVTSAVAEVIPILDNLALLSRLVARDRATQEIDWARRLYDRIQADPARSRVGGFEVLLFSSLARELKGDLIDVHDVPGDRFIAVHDAFHHGLLAALTLHLLYSALRCAPAGERLARAHAVLAPFTDPPLRSAVTYLGLGEDRLTVINAGNPPPLLFDARGDSRPVTGLGRPLGLAGGPDLSQAEVVIPAGSFLLCATNGLAKAFGDDTGDGLRRFLREHGDGGMPGAHQALQTALASLPDRAEFPDDITYVFLRPAAP</sequence>
<evidence type="ECO:0000313" key="4">
    <source>
        <dbReference type="EMBL" id="RCK81713.1"/>
    </source>
</evidence>